<proteinExistence type="predicted"/>
<gene>
    <name evidence="2" type="ORF">J2W94_001751</name>
</gene>
<evidence type="ECO:0000256" key="1">
    <source>
        <dbReference type="SAM" id="SignalP"/>
    </source>
</evidence>
<keyword evidence="3" id="KW-1185">Reference proteome</keyword>
<protein>
    <submittedName>
        <fullName evidence="2">Uncharacterized protein</fullName>
    </submittedName>
</protein>
<feature type="signal peptide" evidence="1">
    <location>
        <begin position="1"/>
        <end position="21"/>
    </location>
</feature>
<organism evidence="2 3">
    <name type="scientific">Pseudoxanthomonas sacheonensis</name>
    <dbReference type="NCBI Taxonomy" id="443615"/>
    <lineage>
        <taxon>Bacteria</taxon>
        <taxon>Pseudomonadati</taxon>
        <taxon>Pseudomonadota</taxon>
        <taxon>Gammaproteobacteria</taxon>
        <taxon>Lysobacterales</taxon>
        <taxon>Lysobacteraceae</taxon>
        <taxon>Pseudoxanthomonas</taxon>
    </lineage>
</organism>
<evidence type="ECO:0000313" key="2">
    <source>
        <dbReference type="EMBL" id="MDR6841466.1"/>
    </source>
</evidence>
<name>A0ABU1RRQ5_9GAMM</name>
<evidence type="ECO:0000313" key="3">
    <source>
        <dbReference type="Proteomes" id="UP001254759"/>
    </source>
</evidence>
<keyword evidence="1" id="KW-0732">Signal</keyword>
<feature type="chain" id="PRO_5045646025" evidence="1">
    <location>
        <begin position="22"/>
        <end position="120"/>
    </location>
</feature>
<reference evidence="2 3" key="1">
    <citation type="submission" date="2023-07" db="EMBL/GenBank/DDBJ databases">
        <title>Sorghum-associated microbial communities from plants grown in Nebraska, USA.</title>
        <authorList>
            <person name="Schachtman D."/>
        </authorList>
    </citation>
    <scope>NUCLEOTIDE SEQUENCE [LARGE SCALE GENOMIC DNA]</scope>
    <source>
        <strain evidence="2 3">BE107</strain>
    </source>
</reference>
<dbReference type="Proteomes" id="UP001254759">
    <property type="component" value="Unassembled WGS sequence"/>
</dbReference>
<dbReference type="RefSeq" id="WP_310092270.1">
    <property type="nucleotide sequence ID" value="NZ_JAVDTT010000002.1"/>
</dbReference>
<sequence>MKIHRVISAVFLAAAAIPASATSTMCAFEGSSGSSSYSIEFIGYGEIGAILMSLPRGPRSLPAGSYKVLEFDERKSKINLAYRNPGDPSLPPSFTLEGIGNNVRMTIGKERIVGKLHCDF</sequence>
<accession>A0ABU1RRQ5</accession>
<comment type="caution">
    <text evidence="2">The sequence shown here is derived from an EMBL/GenBank/DDBJ whole genome shotgun (WGS) entry which is preliminary data.</text>
</comment>
<dbReference type="EMBL" id="JAVDTT010000002">
    <property type="protein sequence ID" value="MDR6841466.1"/>
    <property type="molecule type" value="Genomic_DNA"/>
</dbReference>